<dbReference type="EMBL" id="JAUEPU010000011">
    <property type="protein sequence ID" value="KAK0498204.1"/>
    <property type="molecule type" value="Genomic_DNA"/>
</dbReference>
<evidence type="ECO:0000256" key="1">
    <source>
        <dbReference type="SAM" id="MobiDB-lite"/>
    </source>
</evidence>
<accession>A0AA39Q9F9</accession>
<gene>
    <name evidence="2" type="ORF">EDD18DRAFT_1350852</name>
</gene>
<protein>
    <submittedName>
        <fullName evidence="2">Uncharacterized protein</fullName>
    </submittedName>
</protein>
<proteinExistence type="predicted"/>
<evidence type="ECO:0000313" key="3">
    <source>
        <dbReference type="Proteomes" id="UP001175228"/>
    </source>
</evidence>
<name>A0AA39Q9F9_9AGAR</name>
<sequence>MRYPSFQASFDILHKPFVDKINMMYKIGNNSKFPNKRVFEKDSVCWELVGPRVSVWAAHLACKTPGVSNTQPQISVSNHWDYDQHLHAPSSTTAPSPDDLSTLAQSASVSMSASTASSQITPIIAPSANFSMTKLLLVHMLQNQQQNMLFMSPAMNPSLFHPSFQQLAPSNTMSIPFTNHIIPRTTSPSFPGASHHQSVPMITSAPPSPAKHCTVSLDEFCTTYNLDKNDRDRLQKLGYRPGNRKIEKLGCEDWQDEGGFLKLHWEDVLSAHTQFLSDAKLGKWS</sequence>
<dbReference type="AlphaFoldDB" id="A0AA39Q9F9"/>
<organism evidence="2 3">
    <name type="scientific">Armillaria luteobubalina</name>
    <dbReference type="NCBI Taxonomy" id="153913"/>
    <lineage>
        <taxon>Eukaryota</taxon>
        <taxon>Fungi</taxon>
        <taxon>Dikarya</taxon>
        <taxon>Basidiomycota</taxon>
        <taxon>Agaricomycotina</taxon>
        <taxon>Agaricomycetes</taxon>
        <taxon>Agaricomycetidae</taxon>
        <taxon>Agaricales</taxon>
        <taxon>Marasmiineae</taxon>
        <taxon>Physalacriaceae</taxon>
        <taxon>Armillaria</taxon>
    </lineage>
</organism>
<dbReference type="Proteomes" id="UP001175228">
    <property type="component" value="Unassembled WGS sequence"/>
</dbReference>
<keyword evidence="3" id="KW-1185">Reference proteome</keyword>
<evidence type="ECO:0000313" key="2">
    <source>
        <dbReference type="EMBL" id="KAK0498204.1"/>
    </source>
</evidence>
<feature type="region of interest" description="Disordered" evidence="1">
    <location>
        <begin position="86"/>
        <end position="105"/>
    </location>
</feature>
<comment type="caution">
    <text evidence="2">The sequence shown here is derived from an EMBL/GenBank/DDBJ whole genome shotgun (WGS) entry which is preliminary data.</text>
</comment>
<reference evidence="2" key="1">
    <citation type="submission" date="2023-06" db="EMBL/GenBank/DDBJ databases">
        <authorList>
            <consortium name="Lawrence Berkeley National Laboratory"/>
            <person name="Ahrendt S."/>
            <person name="Sahu N."/>
            <person name="Indic B."/>
            <person name="Wong-Bajracharya J."/>
            <person name="Merenyi Z."/>
            <person name="Ke H.-M."/>
            <person name="Monk M."/>
            <person name="Kocsube S."/>
            <person name="Drula E."/>
            <person name="Lipzen A."/>
            <person name="Balint B."/>
            <person name="Henrissat B."/>
            <person name="Andreopoulos B."/>
            <person name="Martin F.M."/>
            <person name="Harder C.B."/>
            <person name="Rigling D."/>
            <person name="Ford K.L."/>
            <person name="Foster G.D."/>
            <person name="Pangilinan J."/>
            <person name="Papanicolaou A."/>
            <person name="Barry K."/>
            <person name="LaButti K."/>
            <person name="Viragh M."/>
            <person name="Koriabine M."/>
            <person name="Yan M."/>
            <person name="Riley R."/>
            <person name="Champramary S."/>
            <person name="Plett K.L."/>
            <person name="Tsai I.J."/>
            <person name="Slot J."/>
            <person name="Sipos G."/>
            <person name="Plett J."/>
            <person name="Nagy L.G."/>
            <person name="Grigoriev I.V."/>
        </authorList>
    </citation>
    <scope>NUCLEOTIDE SEQUENCE</scope>
    <source>
        <strain evidence="2">HWK02</strain>
    </source>
</reference>